<dbReference type="PANTHER" id="PTHR13847:SF281">
    <property type="entry name" value="FAD DEPENDENT OXIDOREDUCTASE DOMAIN-CONTAINING PROTEIN"/>
    <property type="match status" value="1"/>
</dbReference>
<dbReference type="InterPro" id="IPR036188">
    <property type="entry name" value="FAD/NAD-bd_sf"/>
</dbReference>
<accession>A0A4R6R6I3</accession>
<dbReference type="Proteomes" id="UP000294547">
    <property type="component" value="Unassembled WGS sequence"/>
</dbReference>
<dbReference type="Pfam" id="PF01266">
    <property type="entry name" value="DAO"/>
    <property type="match status" value="1"/>
</dbReference>
<sequence>MTTVYHPDVHRTDRTPRSWWQASASVRPAPALAGDVEADVAIVGGGYAGLSAALHLARDHGIGAVVLDAGAIGWGASGRSGGFATYPAAKIGAGAMIRRWGEAETLAWYASQREGVDLVRALLAEEAIAADPQGDATFEVAHHPAYVEELREAAAFWRERLHQPASFLSREAFAEVGHGGTEQFGAMRIDGPFGLHPLKYVAGLREAAERHGARIHGDSRVVAWEKDGGRHRLVTTGGTVRARDVILATNGYTPDDLRAEFANRTLPALSNIVVTRPLTAEELAACGWRTECVLSNARDLLFYYRLLPDRRFLFGARGGTSGSPTEDMRMKSWLVRRLGEVFPAWRDVDVEYFWNGLVCLTGRLTPAIGRLPDDASVSYGFGWHGSGVAAATWAGRALADGVARGGTGPLAVPAPVAGLPPSLLHPLVRRFGLKAAYVWYGIRERIRER</sequence>
<feature type="domain" description="FAD dependent oxidoreductase" evidence="2">
    <location>
        <begin position="39"/>
        <end position="400"/>
    </location>
</feature>
<name>A0A4R6R6I3_9HYPH</name>
<dbReference type="PANTHER" id="PTHR13847">
    <property type="entry name" value="SARCOSINE DEHYDROGENASE-RELATED"/>
    <property type="match status" value="1"/>
</dbReference>
<gene>
    <name evidence="3" type="ORF">EDD54_4420</name>
</gene>
<dbReference type="GO" id="GO:0005737">
    <property type="term" value="C:cytoplasm"/>
    <property type="evidence" value="ECO:0007669"/>
    <property type="project" value="TreeGrafter"/>
</dbReference>
<dbReference type="OrthoDB" id="9806601at2"/>
<proteinExistence type="predicted"/>
<reference evidence="3 4" key="1">
    <citation type="submission" date="2019-03" db="EMBL/GenBank/DDBJ databases">
        <title>Genomic Encyclopedia of Type Strains, Phase IV (KMG-IV): sequencing the most valuable type-strain genomes for metagenomic binning, comparative biology and taxonomic classification.</title>
        <authorList>
            <person name="Goeker M."/>
        </authorList>
    </citation>
    <scope>NUCLEOTIDE SEQUENCE [LARGE SCALE GENOMIC DNA]</scope>
    <source>
        <strain evidence="3 4">DSM 102969</strain>
    </source>
</reference>
<dbReference type="AlphaFoldDB" id="A0A4R6R6I3"/>
<evidence type="ECO:0000313" key="3">
    <source>
        <dbReference type="EMBL" id="TDP81550.1"/>
    </source>
</evidence>
<dbReference type="SUPFAM" id="SSF51905">
    <property type="entry name" value="FAD/NAD(P)-binding domain"/>
    <property type="match status" value="1"/>
</dbReference>
<dbReference type="InterPro" id="IPR006076">
    <property type="entry name" value="FAD-dep_OxRdtase"/>
</dbReference>
<evidence type="ECO:0000313" key="4">
    <source>
        <dbReference type="Proteomes" id="UP000294547"/>
    </source>
</evidence>
<dbReference type="Gene3D" id="3.30.9.10">
    <property type="entry name" value="D-Amino Acid Oxidase, subunit A, domain 2"/>
    <property type="match status" value="1"/>
</dbReference>
<evidence type="ECO:0000259" key="2">
    <source>
        <dbReference type="Pfam" id="PF01266"/>
    </source>
</evidence>
<dbReference type="EMBL" id="SNXY01000012">
    <property type="protein sequence ID" value="TDP81550.1"/>
    <property type="molecule type" value="Genomic_DNA"/>
</dbReference>
<evidence type="ECO:0000256" key="1">
    <source>
        <dbReference type="ARBA" id="ARBA00023002"/>
    </source>
</evidence>
<dbReference type="RefSeq" id="WP_126540721.1">
    <property type="nucleotide sequence ID" value="NZ_BSPM01000002.1"/>
</dbReference>
<comment type="caution">
    <text evidence="3">The sequence shown here is derived from an EMBL/GenBank/DDBJ whole genome shotgun (WGS) entry which is preliminary data.</text>
</comment>
<organism evidence="3 4">
    <name type="scientific">Oharaeibacter diazotrophicus</name>
    <dbReference type="NCBI Taxonomy" id="1920512"/>
    <lineage>
        <taxon>Bacteria</taxon>
        <taxon>Pseudomonadati</taxon>
        <taxon>Pseudomonadota</taxon>
        <taxon>Alphaproteobacteria</taxon>
        <taxon>Hyphomicrobiales</taxon>
        <taxon>Pleomorphomonadaceae</taxon>
        <taxon>Oharaeibacter</taxon>
    </lineage>
</organism>
<protein>
    <submittedName>
        <fullName evidence="3">Glycine/D-amino acid oxidase-like deaminating enzyme</fullName>
    </submittedName>
</protein>
<keyword evidence="4" id="KW-1185">Reference proteome</keyword>
<dbReference type="GO" id="GO:0016491">
    <property type="term" value="F:oxidoreductase activity"/>
    <property type="evidence" value="ECO:0007669"/>
    <property type="project" value="UniProtKB-KW"/>
</dbReference>
<dbReference type="Gene3D" id="3.50.50.60">
    <property type="entry name" value="FAD/NAD(P)-binding domain"/>
    <property type="match status" value="1"/>
</dbReference>
<keyword evidence="1" id="KW-0560">Oxidoreductase</keyword>